<feature type="domain" description="RDD" evidence="8">
    <location>
        <begin position="26"/>
        <end position="199"/>
    </location>
</feature>
<evidence type="ECO:0000313" key="9">
    <source>
        <dbReference type="EMBL" id="MFD0739608.1"/>
    </source>
</evidence>
<keyword evidence="10" id="KW-1185">Reference proteome</keyword>
<evidence type="ECO:0000259" key="8">
    <source>
        <dbReference type="Pfam" id="PF06271"/>
    </source>
</evidence>
<name>A0ABW2YML3_9GAMM</name>
<dbReference type="RefSeq" id="WP_386812639.1">
    <property type="nucleotide sequence ID" value="NZ_JBHTIH010000004.1"/>
</dbReference>
<reference evidence="10" key="1">
    <citation type="journal article" date="2019" name="Int. J. Syst. Evol. Microbiol.">
        <title>The Global Catalogue of Microorganisms (GCM) 10K type strain sequencing project: providing services to taxonomists for standard genome sequencing and annotation.</title>
        <authorList>
            <consortium name="The Broad Institute Genomics Platform"/>
            <consortium name="The Broad Institute Genome Sequencing Center for Infectious Disease"/>
            <person name="Wu L."/>
            <person name="Ma J."/>
        </authorList>
    </citation>
    <scope>NUCLEOTIDE SEQUENCE [LARGE SCALE GENOMIC DNA]</scope>
    <source>
        <strain evidence="10">CCUG 55491</strain>
    </source>
</reference>
<evidence type="ECO:0000256" key="7">
    <source>
        <dbReference type="SAM" id="Phobius"/>
    </source>
</evidence>
<dbReference type="Pfam" id="PF06271">
    <property type="entry name" value="RDD"/>
    <property type="match status" value="1"/>
</dbReference>
<keyword evidence="3 7" id="KW-0812">Transmembrane</keyword>
<comment type="caution">
    <text evidence="9">The sequence shown here is derived from an EMBL/GenBank/DDBJ whole genome shotgun (WGS) entry which is preliminary data.</text>
</comment>
<evidence type="ECO:0000256" key="3">
    <source>
        <dbReference type="ARBA" id="ARBA00022692"/>
    </source>
</evidence>
<proteinExistence type="predicted"/>
<protein>
    <submittedName>
        <fullName evidence="9">RDD family protein</fullName>
    </submittedName>
</protein>
<evidence type="ECO:0000256" key="2">
    <source>
        <dbReference type="ARBA" id="ARBA00022475"/>
    </source>
</evidence>
<accession>A0ABW2YML3</accession>
<keyword evidence="5 7" id="KW-0472">Membrane</keyword>
<dbReference type="PANTHER" id="PTHR36115:SF4">
    <property type="entry name" value="MEMBRANE PROTEIN"/>
    <property type="match status" value="1"/>
</dbReference>
<evidence type="ECO:0000256" key="4">
    <source>
        <dbReference type="ARBA" id="ARBA00022989"/>
    </source>
</evidence>
<organism evidence="9 10">
    <name type="scientific">Lysobacter koreensis</name>
    <dbReference type="NCBI Taxonomy" id="266122"/>
    <lineage>
        <taxon>Bacteria</taxon>
        <taxon>Pseudomonadati</taxon>
        <taxon>Pseudomonadota</taxon>
        <taxon>Gammaproteobacteria</taxon>
        <taxon>Lysobacterales</taxon>
        <taxon>Lysobacteraceae</taxon>
        <taxon>Lysobacter</taxon>
    </lineage>
</organism>
<feature type="region of interest" description="Disordered" evidence="6">
    <location>
        <begin position="1"/>
        <end position="20"/>
    </location>
</feature>
<evidence type="ECO:0000313" key="10">
    <source>
        <dbReference type="Proteomes" id="UP001597090"/>
    </source>
</evidence>
<gene>
    <name evidence="9" type="ORF">ACFQZQ_09990</name>
</gene>
<keyword evidence="2" id="KW-1003">Cell membrane</keyword>
<comment type="subcellular location">
    <subcellularLocation>
        <location evidence="1">Cell membrane</location>
        <topology evidence="1">Multi-pass membrane protein</topology>
    </subcellularLocation>
</comment>
<evidence type="ECO:0000256" key="5">
    <source>
        <dbReference type="ARBA" id="ARBA00023136"/>
    </source>
</evidence>
<dbReference type="Proteomes" id="UP001597090">
    <property type="component" value="Unassembled WGS sequence"/>
</dbReference>
<evidence type="ECO:0000256" key="6">
    <source>
        <dbReference type="SAM" id="MobiDB-lite"/>
    </source>
</evidence>
<keyword evidence="4 7" id="KW-1133">Transmembrane helix</keyword>
<feature type="transmembrane region" description="Helical" evidence="7">
    <location>
        <begin position="216"/>
        <end position="244"/>
    </location>
</feature>
<dbReference type="InterPro" id="IPR051791">
    <property type="entry name" value="Pra-immunoreactive"/>
</dbReference>
<dbReference type="PANTHER" id="PTHR36115">
    <property type="entry name" value="PROLINE-RICH ANTIGEN HOMOLOG-RELATED"/>
    <property type="match status" value="1"/>
</dbReference>
<feature type="transmembrane region" description="Helical" evidence="7">
    <location>
        <begin position="108"/>
        <end position="130"/>
    </location>
</feature>
<dbReference type="InterPro" id="IPR010432">
    <property type="entry name" value="RDD"/>
</dbReference>
<dbReference type="EMBL" id="JBHTIH010000004">
    <property type="protein sequence ID" value="MFD0739608.1"/>
    <property type="molecule type" value="Genomic_DNA"/>
</dbReference>
<sequence length="247" mass="25766">MSVATGRVAPGAASPTETQPNRSAAAGFWARYAAWSLDAALIAIPTSLLTAHKIAPAVDACRSQFAAVLARAARLFGEALFAGQPLPEVAHALVHDPALRQGIAATEAALVAIALPPLLVFALLAAVYHVCSEASAWQGSPGKRWLGLRVADRAGRPLKLLQASARYFAGSASWATLNLGHLLAALPPQHRALHDRLAGTQVLTSRTGTLTTRAKAWLWLQALLALAASIWLGAAFAAMAQAALENI</sequence>
<evidence type="ECO:0000256" key="1">
    <source>
        <dbReference type="ARBA" id="ARBA00004651"/>
    </source>
</evidence>